<comment type="caution">
    <text evidence="2">The sequence shown here is derived from an EMBL/GenBank/DDBJ whole genome shotgun (WGS) entry which is preliminary data.</text>
</comment>
<gene>
    <name evidence="2" type="ORF">TUM3794_07520</name>
</gene>
<dbReference type="EMBL" id="BPEU01000004">
    <property type="protein sequence ID" value="GIU37185.1"/>
    <property type="molecule type" value="Genomic_DNA"/>
</dbReference>
<evidence type="ECO:0000313" key="3">
    <source>
        <dbReference type="Proteomes" id="UP000773469"/>
    </source>
</evidence>
<evidence type="ECO:0000313" key="2">
    <source>
        <dbReference type="EMBL" id="GIU37185.1"/>
    </source>
</evidence>
<accession>A0ABQ4NW42</accession>
<dbReference type="Proteomes" id="UP000773469">
    <property type="component" value="Unassembled WGS sequence"/>
</dbReference>
<feature type="signal peptide" evidence="1">
    <location>
        <begin position="1"/>
        <end position="19"/>
    </location>
</feature>
<feature type="chain" id="PRO_5047325297" evidence="1">
    <location>
        <begin position="20"/>
        <end position="112"/>
    </location>
</feature>
<name>A0ABQ4NW42_SHECO</name>
<dbReference type="RefSeq" id="WP_028764767.1">
    <property type="nucleotide sequence ID" value="NZ_BPEU01000004.1"/>
</dbReference>
<protein>
    <submittedName>
        <fullName evidence="2">Uncharacterized protein</fullName>
    </submittedName>
</protein>
<sequence length="112" mass="12307">MKSSFVFLIMYFFSLSCFSNEDVEFTISANKSGTVFLVTAKGQTDIGNELLDSWYKKANELCGTKKVMVEPNNGMPIVRNTSCGDAIKIENGIQKCELIKATVFGKVTCVAT</sequence>
<dbReference type="PROSITE" id="PS51257">
    <property type="entry name" value="PROKAR_LIPOPROTEIN"/>
    <property type="match status" value="1"/>
</dbReference>
<evidence type="ECO:0000256" key="1">
    <source>
        <dbReference type="SAM" id="SignalP"/>
    </source>
</evidence>
<proteinExistence type="predicted"/>
<reference evidence="2 3" key="1">
    <citation type="submission" date="2021-05" db="EMBL/GenBank/DDBJ databases">
        <title>Molecular characterization for Shewanella algae harboring chromosomal blaOXA-55-like strains isolated from clinical and environment sample.</title>
        <authorList>
            <person name="Ohama Y."/>
            <person name="Aoki K."/>
            <person name="Harada S."/>
            <person name="Moriya K."/>
            <person name="Ishii Y."/>
            <person name="Tateda K."/>
        </authorList>
    </citation>
    <scope>NUCLEOTIDE SEQUENCE [LARGE SCALE GENOMIC DNA]</scope>
    <source>
        <strain evidence="2 3">MBTL60-118</strain>
    </source>
</reference>
<keyword evidence="1" id="KW-0732">Signal</keyword>
<keyword evidence="3" id="KW-1185">Reference proteome</keyword>
<organism evidence="2 3">
    <name type="scientific">Shewanella colwelliana</name>
    <name type="common">Alteromonas colwelliana</name>
    <dbReference type="NCBI Taxonomy" id="23"/>
    <lineage>
        <taxon>Bacteria</taxon>
        <taxon>Pseudomonadati</taxon>
        <taxon>Pseudomonadota</taxon>
        <taxon>Gammaproteobacteria</taxon>
        <taxon>Alteromonadales</taxon>
        <taxon>Shewanellaceae</taxon>
        <taxon>Shewanella</taxon>
    </lineage>
</organism>